<reference evidence="1 2" key="1">
    <citation type="submission" date="2013-10" db="EMBL/GenBank/DDBJ databases">
        <authorList>
            <consortium name="International Citrus Genome Consortium"/>
            <person name="Jenkins J."/>
            <person name="Schmutz J."/>
            <person name="Prochnik S."/>
            <person name="Rokhsar D."/>
            <person name="Gmitter F."/>
            <person name="Ollitrault P."/>
            <person name="Machado M."/>
            <person name="Talon M."/>
            <person name="Wincker P."/>
            <person name="Jaillon O."/>
            <person name="Morgante M."/>
        </authorList>
    </citation>
    <scope>NUCLEOTIDE SEQUENCE</scope>
    <source>
        <strain evidence="2">cv. Clemenules</strain>
    </source>
</reference>
<dbReference type="AlphaFoldDB" id="V4TN01"/>
<protein>
    <submittedName>
        <fullName evidence="1">Uncharacterized protein</fullName>
    </submittedName>
</protein>
<dbReference type="InParanoid" id="V4TN01"/>
<dbReference type="Proteomes" id="UP000030687">
    <property type="component" value="Unassembled WGS sequence"/>
</dbReference>
<evidence type="ECO:0000313" key="1">
    <source>
        <dbReference type="EMBL" id="ESR54792.1"/>
    </source>
</evidence>
<dbReference type="EMBL" id="KI536661">
    <property type="protein sequence ID" value="ESR54792.1"/>
    <property type="molecule type" value="Genomic_DNA"/>
</dbReference>
<accession>V4TN01</accession>
<evidence type="ECO:0000313" key="2">
    <source>
        <dbReference type="Proteomes" id="UP000030687"/>
    </source>
</evidence>
<gene>
    <name evidence="1" type="ORF">CICLE_v10023166mg</name>
</gene>
<dbReference type="Gramene" id="ESR54792">
    <property type="protein sequence ID" value="ESR54792"/>
    <property type="gene ID" value="CICLE_v10023166mg"/>
</dbReference>
<organism evidence="1 2">
    <name type="scientific">Citrus clementina</name>
    <name type="common">Clementine</name>
    <name type="synonym">Citrus deliciosa x Citrus sinensis</name>
    <dbReference type="NCBI Taxonomy" id="85681"/>
    <lineage>
        <taxon>Eukaryota</taxon>
        <taxon>Viridiplantae</taxon>
        <taxon>Streptophyta</taxon>
        <taxon>Embryophyta</taxon>
        <taxon>Tracheophyta</taxon>
        <taxon>Spermatophyta</taxon>
        <taxon>Magnoliopsida</taxon>
        <taxon>eudicotyledons</taxon>
        <taxon>Gunneridae</taxon>
        <taxon>Pentapetalae</taxon>
        <taxon>rosids</taxon>
        <taxon>malvids</taxon>
        <taxon>Sapindales</taxon>
        <taxon>Rutaceae</taxon>
        <taxon>Aurantioideae</taxon>
        <taxon>Citrus</taxon>
    </lineage>
</organism>
<name>V4TN01_CITCL</name>
<keyword evidence="2" id="KW-1185">Reference proteome</keyword>
<sequence length="75" mass="8869">MARFFPSQAQTNKSRHSFFCRVGLNHLVACIKQGRVLTSMQAINYTYVPYRISRLCQFLVLKRERKKEKKGEFVL</sequence>
<dbReference type="KEGG" id="cic:CICLE_v10023166mg"/>
<proteinExistence type="predicted"/>